<protein>
    <submittedName>
        <fullName evidence="1">Uncharacterized protein</fullName>
    </submittedName>
</protein>
<reference evidence="1 2" key="1">
    <citation type="submission" date="2018-01" db="EMBL/GenBank/DDBJ databases">
        <title>Complete genome sequence of Bacteriovorax stolpii DSM12778.</title>
        <authorList>
            <person name="Tang B."/>
            <person name="Chang J."/>
        </authorList>
    </citation>
    <scope>NUCLEOTIDE SEQUENCE [LARGE SCALE GENOMIC DNA]</scope>
    <source>
        <strain evidence="1 2">DSM 12778</strain>
    </source>
</reference>
<evidence type="ECO:0000313" key="2">
    <source>
        <dbReference type="Proteomes" id="UP000235584"/>
    </source>
</evidence>
<dbReference type="EMBL" id="CP025704">
    <property type="protein sequence ID" value="AUN97684.1"/>
    <property type="molecule type" value="Genomic_DNA"/>
</dbReference>
<proteinExistence type="predicted"/>
<accession>A0A2K9NSF6</accession>
<dbReference type="RefSeq" id="WP_102242977.1">
    <property type="nucleotide sequence ID" value="NZ_CP025704.1"/>
</dbReference>
<sequence length="310" mass="35271">MVIDTNNKIETMGNYGATLSLIEIGLGSLLHALKIPFSGALLSLNQGFILCRAAIFSRGSLNNSWTTYSISNIAAVLKSLSPAGKKLGPMLSLSMQGLLFNLGITFLGTNPLGLSLGMALLSLWTFVQPILTYYLFFGDKLFSAIEYLYQKTLPFYGIKSEPLVWIFLSFVLIKILIGVILAFIAWRTKGDEIYGKDYHEKLINLAREKRLNISQNETTKENAVWWAFKDLLKPLFLISLLTTGLFLYFSQHDYGQIFWYLLRPIAIGFIFFYISRTLTLDRWLIKIEKGRLRIFSLSCQKALEKIRKPF</sequence>
<dbReference type="AlphaFoldDB" id="A0A2K9NSF6"/>
<gene>
    <name evidence="1" type="ORF">C0V70_06075</name>
</gene>
<evidence type="ECO:0000313" key="1">
    <source>
        <dbReference type="EMBL" id="AUN97684.1"/>
    </source>
</evidence>
<dbReference type="KEGG" id="bsto:C0V70_06075"/>
<keyword evidence="2" id="KW-1185">Reference proteome</keyword>
<organism evidence="1 2">
    <name type="scientific">Bacteriovorax stolpii</name>
    <name type="common">Bdellovibrio stolpii</name>
    <dbReference type="NCBI Taxonomy" id="960"/>
    <lineage>
        <taxon>Bacteria</taxon>
        <taxon>Pseudomonadati</taxon>
        <taxon>Bdellovibrionota</taxon>
        <taxon>Bacteriovoracia</taxon>
        <taxon>Bacteriovoracales</taxon>
        <taxon>Bacteriovoracaceae</taxon>
        <taxon>Bacteriovorax</taxon>
    </lineage>
</organism>
<dbReference type="Proteomes" id="UP000235584">
    <property type="component" value="Chromosome"/>
</dbReference>
<name>A0A2K9NSF6_BACTC</name>